<dbReference type="Proteomes" id="UP001176961">
    <property type="component" value="Unassembled WGS sequence"/>
</dbReference>
<reference evidence="1" key="1">
    <citation type="submission" date="2023-07" db="EMBL/GenBank/DDBJ databases">
        <authorList>
            <consortium name="CYATHOMIX"/>
        </authorList>
    </citation>
    <scope>NUCLEOTIDE SEQUENCE</scope>
    <source>
        <strain evidence="1">N/A</strain>
    </source>
</reference>
<comment type="caution">
    <text evidence="1">The sequence shown here is derived from an EMBL/GenBank/DDBJ whole genome shotgun (WGS) entry which is preliminary data.</text>
</comment>
<sequence length="320" mass="35196">MSAAVKSFIIQEAARMSTNDGVELTCVEEPRISWGTPTSIIPQRSCHLYSGAKSIETSTYQASPSIQDHLPFFAGENAKVQEVNINCSPAGAPNKSCNYIVNTKWVADDDQAAARWEQLKTESSVPRENSHSSYIESLWGNISSALEDSEQSGEDPGMYNEYPNEDTSRISAGTATTSQLMPSSVETSHRGGRLSASDFTMSQYTTSSAYTAPGMAAPWQDAVEMLLIRIIILEKAQSGIIRRQLDFEAPSDRSIASIYKVLEDKLGTLQKVQVYYTNSHIKHRTDLTKLPAGDPRQLRDLARSKSLVIFVVATDGVRVF</sequence>
<gene>
    <name evidence="1" type="ORF">CYNAS_LOCUS227</name>
</gene>
<organism evidence="1 2">
    <name type="scientific">Cylicocyclus nassatus</name>
    <name type="common">Nematode worm</name>
    <dbReference type="NCBI Taxonomy" id="53992"/>
    <lineage>
        <taxon>Eukaryota</taxon>
        <taxon>Metazoa</taxon>
        <taxon>Ecdysozoa</taxon>
        <taxon>Nematoda</taxon>
        <taxon>Chromadorea</taxon>
        <taxon>Rhabditida</taxon>
        <taxon>Rhabditina</taxon>
        <taxon>Rhabditomorpha</taxon>
        <taxon>Strongyloidea</taxon>
        <taxon>Strongylidae</taxon>
        <taxon>Cylicocyclus</taxon>
    </lineage>
</organism>
<name>A0AA36DKW1_CYLNA</name>
<proteinExistence type="predicted"/>
<evidence type="ECO:0000313" key="2">
    <source>
        <dbReference type="Proteomes" id="UP001176961"/>
    </source>
</evidence>
<dbReference type="AlphaFoldDB" id="A0AA36DKW1"/>
<protein>
    <submittedName>
        <fullName evidence="1">Uncharacterized protein</fullName>
    </submittedName>
</protein>
<dbReference type="EMBL" id="CATQJL010000001">
    <property type="protein sequence ID" value="CAJ0588244.1"/>
    <property type="molecule type" value="Genomic_DNA"/>
</dbReference>
<evidence type="ECO:0000313" key="1">
    <source>
        <dbReference type="EMBL" id="CAJ0588244.1"/>
    </source>
</evidence>
<keyword evidence="2" id="KW-1185">Reference proteome</keyword>
<accession>A0AA36DKW1</accession>